<dbReference type="EMBL" id="FPAB01000003">
    <property type="protein sequence ID" value="SFS68672.1"/>
    <property type="molecule type" value="Genomic_DNA"/>
</dbReference>
<dbReference type="AlphaFoldDB" id="A0A1I6RVG2"/>
<accession>A0A1I6RVG2</accession>
<organism evidence="2 3">
    <name type="scientific">Streptomyces harbinensis</name>
    <dbReference type="NCBI Taxonomy" id="1176198"/>
    <lineage>
        <taxon>Bacteria</taxon>
        <taxon>Bacillati</taxon>
        <taxon>Actinomycetota</taxon>
        <taxon>Actinomycetes</taxon>
        <taxon>Kitasatosporales</taxon>
        <taxon>Streptomycetaceae</taxon>
        <taxon>Streptomyces</taxon>
    </lineage>
</organism>
<evidence type="ECO:0000256" key="1">
    <source>
        <dbReference type="SAM" id="Phobius"/>
    </source>
</evidence>
<keyword evidence="1" id="KW-0812">Transmembrane</keyword>
<dbReference type="STRING" id="1176198.SAMN05444716_103478"/>
<gene>
    <name evidence="2" type="ORF">SAMN05444716_103478</name>
</gene>
<evidence type="ECO:0000313" key="2">
    <source>
        <dbReference type="EMBL" id="SFS68672.1"/>
    </source>
</evidence>
<dbReference type="RefSeq" id="WP_019433663.1">
    <property type="nucleotide sequence ID" value="NZ_CP054938.1"/>
</dbReference>
<dbReference type="Proteomes" id="UP000198873">
    <property type="component" value="Unassembled WGS sequence"/>
</dbReference>
<keyword evidence="3" id="KW-1185">Reference proteome</keyword>
<evidence type="ECO:0000313" key="3">
    <source>
        <dbReference type="Proteomes" id="UP000198873"/>
    </source>
</evidence>
<evidence type="ECO:0008006" key="4">
    <source>
        <dbReference type="Google" id="ProtNLM"/>
    </source>
</evidence>
<keyword evidence="1" id="KW-0472">Membrane</keyword>
<keyword evidence="1" id="KW-1133">Transmembrane helix</keyword>
<name>A0A1I6RVG2_9ACTN</name>
<feature type="transmembrane region" description="Helical" evidence="1">
    <location>
        <begin position="37"/>
        <end position="57"/>
    </location>
</feature>
<proteinExistence type="predicted"/>
<protein>
    <recommendedName>
        <fullName evidence="4">Integral membrane protein</fullName>
    </recommendedName>
</protein>
<sequence length="230" mass="23251">MGITSGPGIRAARAAIFSALCVALASAAHVLLSGAPLPLPTVTAVTAAVFVLAYVLAGSGERGYWRIAGLLLPLQLAADTIFTAGQAACYGTGDEPFPRQLRFLGLDLICAGGDFGTPLARLAAGDQAPLATPVHPALPWLLLGAHLGIGLAAAGWLRCGEAALARLLHAAVAATFRPLLLAAAVHRAAATAGRAAVRTGVHRHRPLGAGALLTHSVTLRGPPCDLRLAA</sequence>
<reference evidence="3" key="1">
    <citation type="submission" date="2016-10" db="EMBL/GenBank/DDBJ databases">
        <authorList>
            <person name="Varghese N."/>
            <person name="Submissions S."/>
        </authorList>
    </citation>
    <scope>NUCLEOTIDE SEQUENCE [LARGE SCALE GENOMIC DNA]</scope>
    <source>
        <strain evidence="3">CGMCC 4.7047</strain>
    </source>
</reference>